<dbReference type="EMBL" id="CM043795">
    <property type="protein sequence ID" value="KAI4817712.1"/>
    <property type="molecule type" value="Genomic_DNA"/>
</dbReference>
<evidence type="ECO:0000313" key="2">
    <source>
        <dbReference type="Proteomes" id="UP001057452"/>
    </source>
</evidence>
<comment type="caution">
    <text evidence="1">The sequence shown here is derived from an EMBL/GenBank/DDBJ whole genome shotgun (WGS) entry which is preliminary data.</text>
</comment>
<proteinExistence type="predicted"/>
<gene>
    <name evidence="1" type="ORF">KUCAC02_011092</name>
</gene>
<accession>A0ACB9WVA3</accession>
<feature type="non-terminal residue" evidence="1">
    <location>
        <position position="1"/>
    </location>
</feature>
<reference evidence="1" key="1">
    <citation type="submission" date="2022-05" db="EMBL/GenBank/DDBJ databases">
        <title>Chromosome-level genome of Chaenocephalus aceratus.</title>
        <authorList>
            <person name="Park H."/>
        </authorList>
    </citation>
    <scope>NUCLEOTIDE SEQUENCE</scope>
    <source>
        <strain evidence="1">KU_202001</strain>
    </source>
</reference>
<organism evidence="1 2">
    <name type="scientific">Chaenocephalus aceratus</name>
    <name type="common">Blackfin icefish</name>
    <name type="synonym">Chaenichthys aceratus</name>
    <dbReference type="NCBI Taxonomy" id="36190"/>
    <lineage>
        <taxon>Eukaryota</taxon>
        <taxon>Metazoa</taxon>
        <taxon>Chordata</taxon>
        <taxon>Craniata</taxon>
        <taxon>Vertebrata</taxon>
        <taxon>Euteleostomi</taxon>
        <taxon>Actinopterygii</taxon>
        <taxon>Neopterygii</taxon>
        <taxon>Teleostei</taxon>
        <taxon>Neoteleostei</taxon>
        <taxon>Acanthomorphata</taxon>
        <taxon>Eupercaria</taxon>
        <taxon>Perciformes</taxon>
        <taxon>Notothenioidei</taxon>
        <taxon>Channichthyidae</taxon>
        <taxon>Chaenocephalus</taxon>
    </lineage>
</organism>
<protein>
    <submittedName>
        <fullName evidence="1">Uncharacterized protein</fullName>
    </submittedName>
</protein>
<evidence type="ECO:0000313" key="1">
    <source>
        <dbReference type="EMBL" id="KAI4817712.1"/>
    </source>
</evidence>
<name>A0ACB9WVA3_CHAAC</name>
<feature type="non-terminal residue" evidence="1">
    <location>
        <position position="170"/>
    </location>
</feature>
<dbReference type="Proteomes" id="UP001057452">
    <property type="component" value="Chromosome 11"/>
</dbReference>
<keyword evidence="2" id="KW-1185">Reference proteome</keyword>
<sequence>ALAAMRAAAATYSHSSEMGQGSERSVPRVLPNPLLISFVCSSVRERSVRDPGMQGFKSRDRLGHPGPYQATAGQTGQGGGGEPMFGCSFFIGGQGEMVGWCFGDGLGSYTKDKSNRALLQPYSRRTNENKKNRENDGGWGGLVKGQRAGESIGQRRKKVRERKERDGQTE</sequence>